<dbReference type="EMBL" id="CP030073">
    <property type="protein sequence ID" value="AWW41594.1"/>
    <property type="molecule type" value="Genomic_DNA"/>
</dbReference>
<dbReference type="AlphaFoldDB" id="A0A2Z4J8V6"/>
<keyword evidence="3" id="KW-1185">Reference proteome</keyword>
<name>A0A2Z4J8V6_9ACTN</name>
<dbReference type="Proteomes" id="UP000249616">
    <property type="component" value="Chromosome"/>
</dbReference>
<organism evidence="2 3">
    <name type="scientific">Streptomyces cadmiisoli</name>
    <dbReference type="NCBI Taxonomy" id="2184053"/>
    <lineage>
        <taxon>Bacteria</taxon>
        <taxon>Bacillati</taxon>
        <taxon>Actinomycetota</taxon>
        <taxon>Actinomycetes</taxon>
        <taxon>Kitasatosporales</taxon>
        <taxon>Streptomycetaceae</taxon>
        <taxon>Streptomyces</taxon>
        <taxon>Streptomyces aurantiacus group</taxon>
    </lineage>
</organism>
<proteinExistence type="predicted"/>
<reference evidence="2 3" key="1">
    <citation type="journal article" date="2019" name="Int. J. Syst. Evol. Microbiol.">
        <title>Streptomyces cadmiisoli sp. nov., a novel actinomycete isolated from cadmium-contaminated soil.</title>
        <authorList>
            <person name="Li K."/>
            <person name="Tang X."/>
            <person name="Zhao J."/>
            <person name="Guo Y."/>
            <person name="Tang Y."/>
            <person name="Gao J."/>
        </authorList>
    </citation>
    <scope>NUCLEOTIDE SEQUENCE [LARGE SCALE GENOMIC DNA]</scope>
    <source>
        <strain evidence="2 3">ZFG47</strain>
    </source>
</reference>
<gene>
    <name evidence="2" type="ORF">DN051_37135</name>
</gene>
<evidence type="ECO:0000313" key="3">
    <source>
        <dbReference type="Proteomes" id="UP000249616"/>
    </source>
</evidence>
<dbReference type="KEGG" id="scad:DN051_37135"/>
<protein>
    <submittedName>
        <fullName evidence="2">Uncharacterized protein</fullName>
    </submittedName>
</protein>
<evidence type="ECO:0000256" key="1">
    <source>
        <dbReference type="SAM" id="MobiDB-lite"/>
    </source>
</evidence>
<sequence length="164" mass="17328">MALVLVLASCTSDGSQESGDSGALLGPVPAEPAAQPPRSAVTAAQNLAHELDFDHVKDLTAVFDERGSNGNCRLSYAMLTPMSHAVAYTRSEDVLGGDGNGIDVLLYADAGKARSAADWWRNCGRDLTPDVVTYGNFVVVGDYIGPQARSIRIETTLVDLYGPE</sequence>
<evidence type="ECO:0000313" key="2">
    <source>
        <dbReference type="EMBL" id="AWW41594.1"/>
    </source>
</evidence>
<accession>A0A2Z4J8V6</accession>
<feature type="region of interest" description="Disordered" evidence="1">
    <location>
        <begin position="12"/>
        <end position="38"/>
    </location>
</feature>